<accession>A0A231GTA6</accession>
<dbReference type="InterPro" id="IPR041657">
    <property type="entry name" value="HTH_17"/>
</dbReference>
<dbReference type="AlphaFoldDB" id="A0A231GTA6"/>
<gene>
    <name evidence="2" type="ORF">B7C42_08100</name>
</gene>
<proteinExistence type="predicted"/>
<protein>
    <recommendedName>
        <fullName evidence="1">Helix-turn-helix domain-containing protein</fullName>
    </recommendedName>
</protein>
<dbReference type="EMBL" id="NGAF01000060">
    <property type="protein sequence ID" value="OXR39812.1"/>
    <property type="molecule type" value="Genomic_DNA"/>
</dbReference>
<dbReference type="InterPro" id="IPR010093">
    <property type="entry name" value="SinI_DNA-bd"/>
</dbReference>
<sequence>MSTEPSWMTCADVAERWQLSTREVQRMAARGEITHMRVGRQIRIQAAVVADYEKAATRRRRTQRV</sequence>
<dbReference type="Proteomes" id="UP000215506">
    <property type="component" value="Unassembled WGS sequence"/>
</dbReference>
<evidence type="ECO:0000313" key="2">
    <source>
        <dbReference type="EMBL" id="OXR39812.1"/>
    </source>
</evidence>
<organism evidence="2 3">
    <name type="scientific">Nocardia cerradoensis</name>
    <dbReference type="NCBI Taxonomy" id="85688"/>
    <lineage>
        <taxon>Bacteria</taxon>
        <taxon>Bacillati</taxon>
        <taxon>Actinomycetota</taxon>
        <taxon>Actinomycetes</taxon>
        <taxon>Mycobacteriales</taxon>
        <taxon>Nocardiaceae</taxon>
        <taxon>Nocardia</taxon>
    </lineage>
</organism>
<evidence type="ECO:0000313" key="3">
    <source>
        <dbReference type="Proteomes" id="UP000215506"/>
    </source>
</evidence>
<keyword evidence="3" id="KW-1185">Reference proteome</keyword>
<comment type="caution">
    <text evidence="2">The sequence shown here is derived from an EMBL/GenBank/DDBJ whole genome shotgun (WGS) entry which is preliminary data.</text>
</comment>
<feature type="domain" description="Helix-turn-helix" evidence="1">
    <location>
        <begin position="7"/>
        <end position="52"/>
    </location>
</feature>
<name>A0A231GTA6_9NOCA</name>
<dbReference type="NCBIfam" id="TIGR01764">
    <property type="entry name" value="excise"/>
    <property type="match status" value="1"/>
</dbReference>
<reference evidence="2 3" key="1">
    <citation type="submission" date="2017-07" db="EMBL/GenBank/DDBJ databases">
        <title>First draft Genome Sequence of Nocardia cerradoensis isolated from human infection.</title>
        <authorList>
            <person name="Carrasco G."/>
        </authorList>
    </citation>
    <scope>NUCLEOTIDE SEQUENCE [LARGE SCALE GENOMIC DNA]</scope>
    <source>
        <strain evidence="2 3">CNM20130759</strain>
    </source>
</reference>
<dbReference type="GO" id="GO:0003677">
    <property type="term" value="F:DNA binding"/>
    <property type="evidence" value="ECO:0007669"/>
    <property type="project" value="InterPro"/>
</dbReference>
<dbReference type="Pfam" id="PF12728">
    <property type="entry name" value="HTH_17"/>
    <property type="match status" value="1"/>
</dbReference>
<evidence type="ECO:0000259" key="1">
    <source>
        <dbReference type="Pfam" id="PF12728"/>
    </source>
</evidence>